<keyword evidence="2" id="KW-1185">Reference proteome</keyword>
<sequence>IPRRLTGAMEDAFHAPPRCLGRHLPRCLISTLVSKYQSAYKALWKMLFTAPWWTFYGAL</sequence>
<evidence type="ECO:0000313" key="2">
    <source>
        <dbReference type="Proteomes" id="UP000237105"/>
    </source>
</evidence>
<reference evidence="2" key="1">
    <citation type="submission" date="2016-06" db="EMBL/GenBank/DDBJ databases">
        <title>Parallel loss of symbiosis genes in relatives of nitrogen-fixing non-legume Parasponia.</title>
        <authorList>
            <person name="Van Velzen R."/>
            <person name="Holmer R."/>
            <person name="Bu F."/>
            <person name="Rutten L."/>
            <person name="Van Zeijl A."/>
            <person name="Liu W."/>
            <person name="Santuari L."/>
            <person name="Cao Q."/>
            <person name="Sharma T."/>
            <person name="Shen D."/>
            <person name="Roswanjaya Y."/>
            <person name="Wardhani T."/>
            <person name="Kalhor M.S."/>
            <person name="Jansen J."/>
            <person name="Van den Hoogen J."/>
            <person name="Gungor B."/>
            <person name="Hartog M."/>
            <person name="Hontelez J."/>
            <person name="Verver J."/>
            <person name="Yang W.-C."/>
            <person name="Schijlen E."/>
            <person name="Repin R."/>
            <person name="Schilthuizen M."/>
            <person name="Schranz E."/>
            <person name="Heidstra R."/>
            <person name="Miyata K."/>
            <person name="Fedorova E."/>
            <person name="Kohlen W."/>
            <person name="Bisseling T."/>
            <person name="Smit S."/>
            <person name="Geurts R."/>
        </authorList>
    </citation>
    <scope>NUCLEOTIDE SEQUENCE [LARGE SCALE GENOMIC DNA]</scope>
    <source>
        <strain evidence="2">cv. WU1-14</strain>
    </source>
</reference>
<accession>A0A2P5AJI8</accession>
<feature type="non-terminal residue" evidence="1">
    <location>
        <position position="1"/>
    </location>
</feature>
<organism evidence="1 2">
    <name type="scientific">Parasponia andersonii</name>
    <name type="common">Sponia andersonii</name>
    <dbReference type="NCBI Taxonomy" id="3476"/>
    <lineage>
        <taxon>Eukaryota</taxon>
        <taxon>Viridiplantae</taxon>
        <taxon>Streptophyta</taxon>
        <taxon>Embryophyta</taxon>
        <taxon>Tracheophyta</taxon>
        <taxon>Spermatophyta</taxon>
        <taxon>Magnoliopsida</taxon>
        <taxon>eudicotyledons</taxon>
        <taxon>Gunneridae</taxon>
        <taxon>Pentapetalae</taxon>
        <taxon>rosids</taxon>
        <taxon>fabids</taxon>
        <taxon>Rosales</taxon>
        <taxon>Cannabaceae</taxon>
        <taxon>Parasponia</taxon>
    </lineage>
</organism>
<comment type="caution">
    <text evidence="1">The sequence shown here is derived from an EMBL/GenBank/DDBJ whole genome shotgun (WGS) entry which is preliminary data.</text>
</comment>
<proteinExistence type="predicted"/>
<dbReference type="EMBL" id="JXTB01000559">
    <property type="protein sequence ID" value="PON36674.1"/>
    <property type="molecule type" value="Genomic_DNA"/>
</dbReference>
<name>A0A2P5AJI8_PARAD</name>
<gene>
    <name evidence="1" type="ORF">PanWU01x14_326500</name>
</gene>
<dbReference type="Proteomes" id="UP000237105">
    <property type="component" value="Unassembled WGS sequence"/>
</dbReference>
<evidence type="ECO:0000313" key="1">
    <source>
        <dbReference type="EMBL" id="PON36674.1"/>
    </source>
</evidence>
<protein>
    <submittedName>
        <fullName evidence="1">Uncharacterized protein</fullName>
    </submittedName>
</protein>
<dbReference type="AlphaFoldDB" id="A0A2P5AJI8"/>